<evidence type="ECO:0000313" key="2">
    <source>
        <dbReference type="Proteomes" id="UP000793456"/>
    </source>
</evidence>
<accession>A0ACD3QTY3</accession>
<keyword evidence="2" id="KW-1185">Reference proteome</keyword>
<reference evidence="1" key="1">
    <citation type="submission" date="2018-11" db="EMBL/GenBank/DDBJ databases">
        <title>The sequence and de novo assembly of Larimichthys crocea genome using PacBio and Hi-C technologies.</title>
        <authorList>
            <person name="Xu P."/>
            <person name="Chen B."/>
            <person name="Zhou Z."/>
            <person name="Ke Q."/>
            <person name="Wu Y."/>
            <person name="Bai H."/>
            <person name="Pu F."/>
        </authorList>
    </citation>
    <scope>NUCLEOTIDE SEQUENCE</scope>
    <source>
        <tissue evidence="1">Muscle</tissue>
    </source>
</reference>
<dbReference type="EMBL" id="CM011688">
    <property type="protein sequence ID" value="TMS10171.1"/>
    <property type="molecule type" value="Genomic_DNA"/>
</dbReference>
<evidence type="ECO:0000313" key="1">
    <source>
        <dbReference type="EMBL" id="TMS10171.1"/>
    </source>
</evidence>
<dbReference type="Proteomes" id="UP000793456">
    <property type="component" value="Chromosome XV"/>
</dbReference>
<sequence length="313" mass="35588">MLYCVWRRSSYSSAPRTFSRPTSVFSCLTKSFTTQNIMSDKKRKPTSAAAAAAKGSSAKLQKLTPMKEKAGGWLQDLMKQQRTEKKDMKFNKKRLRVISDTEKIKQGSEGVLYWMSRDHRVQDNWALIHAQQLAVEENLPLHVCVCLLVPKSELSTLRHYSFMLKGLEEVAKECKALDIQFHLLHGAAGDVLPGFVSDRSLGAVVTDFSPLRERLQWLEDVKKKLPKDIPVLQVDAHNVVPCWEASPKLEYAARTIRGKITKLLPEFLTDFPLVEKHPYTATRTAKPVDWEKNQASLDVDRTVREPEWAKPGT</sequence>
<gene>
    <name evidence="1" type="ORF">E3U43_002830</name>
</gene>
<comment type="caution">
    <text evidence="1">The sequence shown here is derived from an EMBL/GenBank/DDBJ whole genome shotgun (WGS) entry which is preliminary data.</text>
</comment>
<name>A0ACD3QTY3_LARCR</name>
<protein>
    <submittedName>
        <fullName evidence="1">Uncharacterized protein</fullName>
    </submittedName>
</protein>
<proteinExistence type="predicted"/>
<organism evidence="1 2">
    <name type="scientific">Larimichthys crocea</name>
    <name type="common">Large yellow croaker</name>
    <name type="synonym">Pseudosciaena crocea</name>
    <dbReference type="NCBI Taxonomy" id="215358"/>
    <lineage>
        <taxon>Eukaryota</taxon>
        <taxon>Metazoa</taxon>
        <taxon>Chordata</taxon>
        <taxon>Craniata</taxon>
        <taxon>Vertebrata</taxon>
        <taxon>Euteleostomi</taxon>
        <taxon>Actinopterygii</taxon>
        <taxon>Neopterygii</taxon>
        <taxon>Teleostei</taxon>
        <taxon>Neoteleostei</taxon>
        <taxon>Acanthomorphata</taxon>
        <taxon>Eupercaria</taxon>
        <taxon>Sciaenidae</taxon>
        <taxon>Larimichthys</taxon>
    </lineage>
</organism>